<dbReference type="InterPro" id="IPR011009">
    <property type="entry name" value="Kinase-like_dom_sf"/>
</dbReference>
<evidence type="ECO:0000259" key="1">
    <source>
        <dbReference type="Pfam" id="PF01636"/>
    </source>
</evidence>
<dbReference type="PANTHER" id="PTHR21310">
    <property type="entry name" value="AMINOGLYCOSIDE PHOSPHOTRANSFERASE-RELATED-RELATED"/>
    <property type="match status" value="1"/>
</dbReference>
<evidence type="ECO:0000313" key="3">
    <source>
        <dbReference type="Proteomes" id="UP000824998"/>
    </source>
</evidence>
<dbReference type="EMBL" id="MU251597">
    <property type="protein sequence ID" value="KAG9231512.1"/>
    <property type="molecule type" value="Genomic_DNA"/>
</dbReference>
<dbReference type="Pfam" id="PF01636">
    <property type="entry name" value="APH"/>
    <property type="match status" value="1"/>
</dbReference>
<comment type="caution">
    <text evidence="2">The sequence shown here is derived from an EMBL/GenBank/DDBJ whole genome shotgun (WGS) entry which is preliminary data.</text>
</comment>
<name>A0A9P7YE34_9HELO</name>
<dbReference type="SUPFAM" id="SSF56112">
    <property type="entry name" value="Protein kinase-like (PK-like)"/>
    <property type="match status" value="1"/>
</dbReference>
<gene>
    <name evidence="2" type="ORF">BJ875DRAFT_382803</name>
</gene>
<dbReference type="InterPro" id="IPR002575">
    <property type="entry name" value="Aminoglycoside_PTrfase"/>
</dbReference>
<dbReference type="InterPro" id="IPR035896">
    <property type="entry name" value="AN1-like_Znf"/>
</dbReference>
<reference evidence="2" key="1">
    <citation type="journal article" date="2021" name="IMA Fungus">
        <title>Genomic characterization of three marine fungi, including Emericellopsis atlantica sp. nov. with signatures of a generalist lifestyle and marine biomass degradation.</title>
        <authorList>
            <person name="Hagestad O.C."/>
            <person name="Hou L."/>
            <person name="Andersen J.H."/>
            <person name="Hansen E.H."/>
            <person name="Altermark B."/>
            <person name="Li C."/>
            <person name="Kuhnert E."/>
            <person name="Cox R.J."/>
            <person name="Crous P.W."/>
            <person name="Spatafora J.W."/>
            <person name="Lail K."/>
            <person name="Amirebrahimi M."/>
            <person name="Lipzen A."/>
            <person name="Pangilinan J."/>
            <person name="Andreopoulos W."/>
            <person name="Hayes R.D."/>
            <person name="Ng V."/>
            <person name="Grigoriev I.V."/>
            <person name="Jackson S.A."/>
            <person name="Sutton T.D.S."/>
            <person name="Dobson A.D.W."/>
            <person name="Rama T."/>
        </authorList>
    </citation>
    <scope>NUCLEOTIDE SEQUENCE</scope>
    <source>
        <strain evidence="2">TRa018bII</strain>
    </source>
</reference>
<keyword evidence="3" id="KW-1185">Reference proteome</keyword>
<dbReference type="AlphaFoldDB" id="A0A9P7YE34"/>
<dbReference type="Proteomes" id="UP000824998">
    <property type="component" value="Unassembled WGS sequence"/>
</dbReference>
<accession>A0A9P7YE34</accession>
<organism evidence="2 3">
    <name type="scientific">Amylocarpus encephaloides</name>
    <dbReference type="NCBI Taxonomy" id="45428"/>
    <lineage>
        <taxon>Eukaryota</taxon>
        <taxon>Fungi</taxon>
        <taxon>Dikarya</taxon>
        <taxon>Ascomycota</taxon>
        <taxon>Pezizomycotina</taxon>
        <taxon>Leotiomycetes</taxon>
        <taxon>Helotiales</taxon>
        <taxon>Helotiales incertae sedis</taxon>
        <taxon>Amylocarpus</taxon>
    </lineage>
</organism>
<evidence type="ECO:0000313" key="2">
    <source>
        <dbReference type="EMBL" id="KAG9231512.1"/>
    </source>
</evidence>
<dbReference type="PANTHER" id="PTHR21310:SF15">
    <property type="entry name" value="AMINOGLYCOSIDE PHOSPHOTRANSFERASE DOMAIN-CONTAINING PROTEIN"/>
    <property type="match status" value="1"/>
</dbReference>
<dbReference type="SUPFAM" id="SSF118310">
    <property type="entry name" value="AN1-like Zinc finger"/>
    <property type="match status" value="1"/>
</dbReference>
<sequence length="442" mass="50062">MKWSCALQPCDLPALRALHGQCELCHRHFCTKHVVSALHTCPTKELKDLNLVRRTAGEKVISRLLETINYDALCVRAETLRDGIKCTVNLPSADQAYFNFDVLGGCNYHGSIVFEDGKTWLARFRLPNHNEPPLQERNFDRRSEFATYCFLAGTAVPVPEVYDCADDDDPMNLVGAGYILLEKLAGKPLAWHEASEVQKEKFSRQLAEIYTNLEQRPLNELGRLQLSSMGLPEAGPAFFDYGSSGNLIPFGSFSHSNDYYTALIQQKIRLIKTGEIASSAPLDQYLVYMSLLDSLPPNESGPFFLRHVDSRDANFLVDDDYNITGIIDWELAILTSKGSAFQSPLLLYNLGELYHKGLSTPSEDEKRLSKILREEKGAVELSALAEQKLHFRVDQVIETDPWDRQNFERLFSGWWKVTNGVETFDWDTWYKQALDKYGDGGL</sequence>
<dbReference type="InterPro" id="IPR051678">
    <property type="entry name" value="AGP_Transferase"/>
</dbReference>
<dbReference type="OrthoDB" id="10003767at2759"/>
<proteinExistence type="predicted"/>
<protein>
    <recommendedName>
        <fullName evidence="1">Aminoglycoside phosphotransferase domain-containing protein</fullName>
    </recommendedName>
</protein>
<feature type="domain" description="Aminoglycoside phosphotransferase" evidence="1">
    <location>
        <begin position="141"/>
        <end position="332"/>
    </location>
</feature>